<accession>A0A4S2KIK1</accession>
<proteinExistence type="predicted"/>
<dbReference type="EMBL" id="QBLH01002218">
    <property type="protein sequence ID" value="TGZ49140.1"/>
    <property type="molecule type" value="Genomic_DNA"/>
</dbReference>
<evidence type="ECO:0000313" key="1">
    <source>
        <dbReference type="EMBL" id="TGZ49140.1"/>
    </source>
</evidence>
<feature type="non-terminal residue" evidence="1">
    <location>
        <position position="1"/>
    </location>
</feature>
<dbReference type="AlphaFoldDB" id="A0A4S2KIK1"/>
<dbReference type="Proteomes" id="UP000310200">
    <property type="component" value="Unassembled WGS sequence"/>
</dbReference>
<gene>
    <name evidence="1" type="ORF">DBV15_08691</name>
</gene>
<reference evidence="1 2" key="1">
    <citation type="journal article" date="2019" name="Philos. Trans. R. Soc. Lond., B, Biol. Sci.">
        <title>Ant behaviour and brain gene expression of defending hosts depend on the ecological success of the intruding social parasite.</title>
        <authorList>
            <person name="Kaur R."/>
            <person name="Stoldt M."/>
            <person name="Jongepier E."/>
            <person name="Feldmeyer B."/>
            <person name="Menzel F."/>
            <person name="Bornberg-Bauer E."/>
            <person name="Foitzik S."/>
        </authorList>
    </citation>
    <scope>NUCLEOTIDE SEQUENCE [LARGE SCALE GENOMIC DNA]</scope>
    <source>
        <tissue evidence="1">Whole body</tissue>
    </source>
</reference>
<comment type="caution">
    <text evidence="1">The sequence shown here is derived from an EMBL/GenBank/DDBJ whole genome shotgun (WGS) entry which is preliminary data.</text>
</comment>
<evidence type="ECO:0000313" key="2">
    <source>
        <dbReference type="Proteomes" id="UP000310200"/>
    </source>
</evidence>
<name>A0A4S2KIK1_9HYME</name>
<organism evidence="1 2">
    <name type="scientific">Temnothorax longispinosus</name>
    <dbReference type="NCBI Taxonomy" id="300112"/>
    <lineage>
        <taxon>Eukaryota</taxon>
        <taxon>Metazoa</taxon>
        <taxon>Ecdysozoa</taxon>
        <taxon>Arthropoda</taxon>
        <taxon>Hexapoda</taxon>
        <taxon>Insecta</taxon>
        <taxon>Pterygota</taxon>
        <taxon>Neoptera</taxon>
        <taxon>Endopterygota</taxon>
        <taxon>Hymenoptera</taxon>
        <taxon>Apocrita</taxon>
        <taxon>Aculeata</taxon>
        <taxon>Formicoidea</taxon>
        <taxon>Formicidae</taxon>
        <taxon>Myrmicinae</taxon>
        <taxon>Temnothorax</taxon>
    </lineage>
</organism>
<keyword evidence="2" id="KW-1185">Reference proteome</keyword>
<protein>
    <submittedName>
        <fullName evidence="1">Uncharacterized protein</fullName>
    </submittedName>
</protein>
<sequence length="145" mass="16725">VERARGEKKEEKAREECRSGCEDRSWPRPERGVEPGWIIFSASYYCAKCAESVECLGERLVRFKLYALAARSAHVCILTYLSRMKAPWIGFAISNSKYLLKGCVYALFYRDKILEISTRRNTYITVCRHDVLVNANARLHANELL</sequence>